<evidence type="ECO:0000313" key="3">
    <source>
        <dbReference type="Proteomes" id="UP000274578"/>
    </source>
</evidence>
<evidence type="ECO:0000313" key="2">
    <source>
        <dbReference type="EMBL" id="VEH14599.1"/>
    </source>
</evidence>
<dbReference type="AlphaFoldDB" id="A0A448L3S1"/>
<dbReference type="Proteomes" id="UP000274578">
    <property type="component" value="Chromosome 1"/>
</dbReference>
<feature type="transmembrane region" description="Helical" evidence="1">
    <location>
        <begin position="36"/>
        <end position="52"/>
    </location>
</feature>
<proteinExistence type="predicted"/>
<evidence type="ECO:0000256" key="1">
    <source>
        <dbReference type="SAM" id="Phobius"/>
    </source>
</evidence>
<reference evidence="2 3" key="1">
    <citation type="submission" date="2018-12" db="EMBL/GenBank/DDBJ databases">
        <authorList>
            <consortium name="Pathogen Informatics"/>
        </authorList>
    </citation>
    <scope>NUCLEOTIDE SEQUENCE [LARGE SCALE GENOMIC DNA]</scope>
    <source>
        <strain evidence="2 3">NCTC13071</strain>
    </source>
</reference>
<keyword evidence="1" id="KW-0472">Membrane</keyword>
<dbReference type="EMBL" id="LR134384">
    <property type="protein sequence ID" value="VEH14599.1"/>
    <property type="molecule type" value="Genomic_DNA"/>
</dbReference>
<sequence length="53" mass="6241">MQVYDLQTVRNIANSARFRPEEESHGEYESVLSRSFLLRVIPSFIFIFALFCL</sequence>
<name>A0A448L3S1_9BACT</name>
<gene>
    <name evidence="2" type="ORF">NCTC13071_00576</name>
</gene>
<accession>A0A448L3S1</accession>
<protein>
    <submittedName>
        <fullName evidence="2">Uncharacterized protein</fullName>
    </submittedName>
</protein>
<keyword evidence="1" id="KW-1133">Transmembrane helix</keyword>
<dbReference type="KEGG" id="poc:NCTC13071_00576"/>
<organism evidence="2 3">
    <name type="scientific">Segatella oris</name>
    <dbReference type="NCBI Taxonomy" id="28135"/>
    <lineage>
        <taxon>Bacteria</taxon>
        <taxon>Pseudomonadati</taxon>
        <taxon>Bacteroidota</taxon>
        <taxon>Bacteroidia</taxon>
        <taxon>Bacteroidales</taxon>
        <taxon>Prevotellaceae</taxon>
        <taxon>Segatella</taxon>
    </lineage>
</organism>
<keyword evidence="1" id="KW-0812">Transmembrane</keyword>